<dbReference type="InterPro" id="IPR040025">
    <property type="entry name" value="Znf622/Rei1/Reh1"/>
</dbReference>
<dbReference type="KEGG" id="bpg:Bathy01g05120"/>
<protein>
    <submittedName>
        <fullName evidence="2">Uncharacterized protein</fullName>
    </submittedName>
</protein>
<dbReference type="STRING" id="41875.K8EAE8"/>
<feature type="region of interest" description="Disordered" evidence="1">
    <location>
        <begin position="113"/>
        <end position="142"/>
    </location>
</feature>
<evidence type="ECO:0000313" key="3">
    <source>
        <dbReference type="Proteomes" id="UP000198341"/>
    </source>
</evidence>
<dbReference type="AlphaFoldDB" id="K8EAE8"/>
<dbReference type="Proteomes" id="UP000198341">
    <property type="component" value="Chromosome 1"/>
</dbReference>
<organism evidence="2 3">
    <name type="scientific">Bathycoccus prasinos</name>
    <dbReference type="NCBI Taxonomy" id="41875"/>
    <lineage>
        <taxon>Eukaryota</taxon>
        <taxon>Viridiplantae</taxon>
        <taxon>Chlorophyta</taxon>
        <taxon>Mamiellophyceae</taxon>
        <taxon>Mamiellales</taxon>
        <taxon>Bathycoccaceae</taxon>
        <taxon>Bathycoccus</taxon>
    </lineage>
</organism>
<dbReference type="GO" id="GO:0030687">
    <property type="term" value="C:preribosome, large subunit precursor"/>
    <property type="evidence" value="ECO:0007669"/>
    <property type="project" value="TreeGrafter"/>
</dbReference>
<dbReference type="RefSeq" id="XP_007515800.1">
    <property type="nucleotide sequence ID" value="XM_007515738.1"/>
</dbReference>
<dbReference type="GeneID" id="19018247"/>
<dbReference type="OrthoDB" id="19329at2759"/>
<gene>
    <name evidence="2" type="ORF">Bathy01g05120</name>
</gene>
<proteinExistence type="predicted"/>
<accession>K8EAE8</accession>
<dbReference type="eggNOG" id="KOG2785">
    <property type="taxonomic scope" value="Eukaryota"/>
</dbReference>
<feature type="compositionally biased region" description="Acidic residues" evidence="1">
    <location>
        <begin position="119"/>
        <end position="142"/>
    </location>
</feature>
<evidence type="ECO:0000313" key="2">
    <source>
        <dbReference type="EMBL" id="CCO14679.1"/>
    </source>
</evidence>
<keyword evidence="3" id="KW-1185">Reference proteome</keyword>
<sequence length="306" mass="35181">MEASDDDRSSHGLTCHTAPGVIFESTDELKAHYRTDWHRYNLKRDTSGLPVVGKELFDRVVMQAEASKSASQKVVSNAHLKRKEEVPRSVARARRLQEWCDHHREEIEEAERKIAAGEDLWESSEEDDGDDNGSDWESVDEDEAEAVLARIESMNIEEGEEDEDEFPDNDGNSATVTLADNGFELIIHRPDGQTKRIGPRELKRYYKQRHKPSDEREEDEIAREELYERMTKHIPEKKLGTVKGERGNGNGLAQRWVKINQLQRRSEKSQQKYMAKSHNIFAGSGNKKFDMNMQNAKTKLPKSVPY</sequence>
<reference evidence="2 3" key="1">
    <citation type="submission" date="2011-10" db="EMBL/GenBank/DDBJ databases">
        <authorList>
            <person name="Genoscope - CEA"/>
        </authorList>
    </citation>
    <scope>NUCLEOTIDE SEQUENCE [LARGE SCALE GENOMIC DNA]</scope>
    <source>
        <strain evidence="2 3">RCC 1105</strain>
    </source>
</reference>
<dbReference type="EMBL" id="FO082278">
    <property type="protein sequence ID" value="CCO14679.1"/>
    <property type="molecule type" value="Genomic_DNA"/>
</dbReference>
<evidence type="ECO:0000256" key="1">
    <source>
        <dbReference type="SAM" id="MobiDB-lite"/>
    </source>
</evidence>
<name>K8EAE8_9CHLO</name>
<dbReference type="PANTHER" id="PTHR13182">
    <property type="entry name" value="ZINC FINGER PROTEIN 622"/>
    <property type="match status" value="1"/>
</dbReference>
<dbReference type="PANTHER" id="PTHR13182:SF8">
    <property type="entry name" value="CYTOPLASMIC 60S SUBUNIT BIOGENESIS FACTOR ZNF622"/>
    <property type="match status" value="1"/>
</dbReference>
<dbReference type="GO" id="GO:0042273">
    <property type="term" value="P:ribosomal large subunit biogenesis"/>
    <property type="evidence" value="ECO:0007669"/>
    <property type="project" value="TreeGrafter"/>
</dbReference>